<dbReference type="Gene3D" id="3.10.105.10">
    <property type="entry name" value="Dipeptide-binding Protein, Domain 3"/>
    <property type="match status" value="1"/>
</dbReference>
<dbReference type="GO" id="GO:0030288">
    <property type="term" value="C:outer membrane-bounded periplasmic space"/>
    <property type="evidence" value="ECO:0007669"/>
    <property type="project" value="UniProtKB-ARBA"/>
</dbReference>
<evidence type="ECO:0000313" key="7">
    <source>
        <dbReference type="Proteomes" id="UP000661507"/>
    </source>
</evidence>
<comment type="caution">
    <text evidence="6">The sequence shown here is derived from an EMBL/GenBank/DDBJ whole genome shotgun (WGS) entry which is preliminary data.</text>
</comment>
<dbReference type="InterPro" id="IPR006311">
    <property type="entry name" value="TAT_signal"/>
</dbReference>
<dbReference type="PANTHER" id="PTHR30290">
    <property type="entry name" value="PERIPLASMIC BINDING COMPONENT OF ABC TRANSPORTER"/>
    <property type="match status" value="1"/>
</dbReference>
<reference evidence="6" key="2">
    <citation type="submission" date="2020-09" db="EMBL/GenBank/DDBJ databases">
        <authorList>
            <person name="Sun Q."/>
            <person name="Zhou Y."/>
        </authorList>
    </citation>
    <scope>NUCLEOTIDE SEQUENCE</scope>
    <source>
        <strain evidence="6">CGMCC 1.3617</strain>
    </source>
</reference>
<dbReference type="PANTHER" id="PTHR30290:SF9">
    <property type="entry name" value="OLIGOPEPTIDE-BINDING PROTEIN APPA"/>
    <property type="match status" value="1"/>
</dbReference>
<evidence type="ECO:0000256" key="1">
    <source>
        <dbReference type="ARBA" id="ARBA00004418"/>
    </source>
</evidence>
<reference evidence="6" key="1">
    <citation type="journal article" date="2014" name="Int. J. Syst. Evol. Microbiol.">
        <title>Complete genome sequence of Corynebacterium casei LMG S-19264T (=DSM 44701T), isolated from a smear-ripened cheese.</title>
        <authorList>
            <consortium name="US DOE Joint Genome Institute (JGI-PGF)"/>
            <person name="Walter F."/>
            <person name="Albersmeier A."/>
            <person name="Kalinowski J."/>
            <person name="Ruckert C."/>
        </authorList>
    </citation>
    <scope>NUCLEOTIDE SEQUENCE</scope>
    <source>
        <strain evidence="6">CGMCC 1.3617</strain>
    </source>
</reference>
<dbReference type="EMBL" id="BMKW01000008">
    <property type="protein sequence ID" value="GGJ23689.1"/>
    <property type="molecule type" value="Genomic_DNA"/>
</dbReference>
<name>A0A917KPE1_9PROT</name>
<comment type="subcellular location">
    <subcellularLocation>
        <location evidence="1">Periplasm</location>
    </subcellularLocation>
</comment>
<dbReference type="InterPro" id="IPR039424">
    <property type="entry name" value="SBP_5"/>
</dbReference>
<keyword evidence="4" id="KW-0732">Signal</keyword>
<evidence type="ECO:0000313" key="6">
    <source>
        <dbReference type="EMBL" id="GGJ23689.1"/>
    </source>
</evidence>
<dbReference type="RefSeq" id="WP_188968645.1">
    <property type="nucleotide sequence ID" value="NZ_BMKW01000008.1"/>
</dbReference>
<dbReference type="Gene3D" id="3.90.76.10">
    <property type="entry name" value="Dipeptide-binding Protein, Domain 1"/>
    <property type="match status" value="1"/>
</dbReference>
<evidence type="ECO:0000256" key="2">
    <source>
        <dbReference type="ARBA" id="ARBA00005695"/>
    </source>
</evidence>
<sequence length="513" mass="55764">MPTDRSKTAPFGLTRRGLGQAALAGGAVAGFGLPQPACAAGKTLVVGASVFPDSLRPGISSFASSSLISQTNEALYSRDNAGQAVPGLAESHTQLDEVTTQFKLRQGVKFHDGSEFTAEDAAYTINYVINPANGYGSLARIAPVTQATVVDKYTLNLTARAVFPTILQGLSNIQLQSKAYFERVGFDGISTRPMGTGPFVFQRWVPGDRYELTANKDYWGGAPKVDRIVIREIPDPGTRIASLVAGETHIIEEVPIDLIPQVESSSAAKLDEIVSSVGLILTYDVRVPPFNNPKVREAFDYAIDKEAIRRELLKGRGELLQGQLLTSNTFGFNPALKPRPFDPDRAKAMLREAGFNFRTPIPIATQSGKYVSDVDISNAVAGMLSNIGVNATVNVVEGGVWTQMQRAQRAGPIYMIGWYSLGDADFATVWFTEGSRRSVWKNDEYERLFVEARSTNDQAAREQAYHRMMEILHAENPAMFLFGLPSLYAVNRKVTGFGAASDKILRLAAADIA</sequence>
<dbReference type="Pfam" id="PF00496">
    <property type="entry name" value="SBP_bac_5"/>
    <property type="match status" value="1"/>
</dbReference>
<evidence type="ECO:0000256" key="3">
    <source>
        <dbReference type="ARBA" id="ARBA00022448"/>
    </source>
</evidence>
<keyword evidence="7" id="KW-1185">Reference proteome</keyword>
<dbReference type="PIRSF" id="PIRSF002741">
    <property type="entry name" value="MppA"/>
    <property type="match status" value="1"/>
</dbReference>
<comment type="similarity">
    <text evidence="2">Belongs to the bacterial solute-binding protein 5 family.</text>
</comment>
<evidence type="ECO:0000256" key="4">
    <source>
        <dbReference type="ARBA" id="ARBA00022729"/>
    </source>
</evidence>
<dbReference type="InterPro" id="IPR030678">
    <property type="entry name" value="Peptide/Ni-bd"/>
</dbReference>
<keyword evidence="3" id="KW-0813">Transport</keyword>
<dbReference type="AlphaFoldDB" id="A0A917KPE1"/>
<organism evidence="6 7">
    <name type="scientific">Neoroseomonas lacus</name>
    <dbReference type="NCBI Taxonomy" id="287609"/>
    <lineage>
        <taxon>Bacteria</taxon>
        <taxon>Pseudomonadati</taxon>
        <taxon>Pseudomonadota</taxon>
        <taxon>Alphaproteobacteria</taxon>
        <taxon>Acetobacterales</taxon>
        <taxon>Acetobacteraceae</taxon>
        <taxon>Neoroseomonas</taxon>
    </lineage>
</organism>
<feature type="domain" description="Solute-binding protein family 5" evidence="5">
    <location>
        <begin position="84"/>
        <end position="432"/>
    </location>
</feature>
<dbReference type="GO" id="GO:1904680">
    <property type="term" value="F:peptide transmembrane transporter activity"/>
    <property type="evidence" value="ECO:0007669"/>
    <property type="project" value="TreeGrafter"/>
</dbReference>
<proteinExistence type="inferred from homology"/>
<protein>
    <submittedName>
        <fullName evidence="6">ABC transporter substrate-binding protein</fullName>
    </submittedName>
</protein>
<dbReference type="GO" id="GO:0015833">
    <property type="term" value="P:peptide transport"/>
    <property type="evidence" value="ECO:0007669"/>
    <property type="project" value="TreeGrafter"/>
</dbReference>
<dbReference type="SUPFAM" id="SSF53850">
    <property type="entry name" value="Periplasmic binding protein-like II"/>
    <property type="match status" value="1"/>
</dbReference>
<evidence type="ECO:0000259" key="5">
    <source>
        <dbReference type="Pfam" id="PF00496"/>
    </source>
</evidence>
<dbReference type="Proteomes" id="UP000661507">
    <property type="component" value="Unassembled WGS sequence"/>
</dbReference>
<dbReference type="Gene3D" id="3.40.190.10">
    <property type="entry name" value="Periplasmic binding protein-like II"/>
    <property type="match status" value="1"/>
</dbReference>
<dbReference type="GO" id="GO:0043190">
    <property type="term" value="C:ATP-binding cassette (ABC) transporter complex"/>
    <property type="evidence" value="ECO:0007669"/>
    <property type="project" value="InterPro"/>
</dbReference>
<accession>A0A917KPE1</accession>
<dbReference type="PROSITE" id="PS51318">
    <property type="entry name" value="TAT"/>
    <property type="match status" value="1"/>
</dbReference>
<dbReference type="InterPro" id="IPR000914">
    <property type="entry name" value="SBP_5_dom"/>
</dbReference>
<gene>
    <name evidence="6" type="ORF">GCM10011320_33770</name>
</gene>